<evidence type="ECO:0000313" key="1">
    <source>
        <dbReference type="EMBL" id="GAH26790.1"/>
    </source>
</evidence>
<dbReference type="AlphaFoldDB" id="X1F2I4"/>
<proteinExistence type="predicted"/>
<organism evidence="1">
    <name type="scientific">marine sediment metagenome</name>
    <dbReference type="NCBI Taxonomy" id="412755"/>
    <lineage>
        <taxon>unclassified sequences</taxon>
        <taxon>metagenomes</taxon>
        <taxon>ecological metagenomes</taxon>
    </lineage>
</organism>
<dbReference type="EMBL" id="BARU01005105">
    <property type="protein sequence ID" value="GAH26790.1"/>
    <property type="molecule type" value="Genomic_DNA"/>
</dbReference>
<name>X1F2I4_9ZZZZ</name>
<sequence length="103" mass="11784">MELSQIKHELEEMVPDFAKRAVKIYRVLEWEWRPGRTSPHIPSVGEIENALYSAIERLDEEFLESGSGGVKAFHDPPSEGETGRYGLAFTLEDTRFYGNENPQ</sequence>
<accession>X1F2I4</accession>
<reference evidence="1" key="1">
    <citation type="journal article" date="2014" name="Front. Microbiol.">
        <title>High frequency of phylogenetically diverse reductive dehalogenase-homologous genes in deep subseafloor sedimentary metagenomes.</title>
        <authorList>
            <person name="Kawai M."/>
            <person name="Futagami T."/>
            <person name="Toyoda A."/>
            <person name="Takaki Y."/>
            <person name="Nishi S."/>
            <person name="Hori S."/>
            <person name="Arai W."/>
            <person name="Tsubouchi T."/>
            <person name="Morono Y."/>
            <person name="Uchiyama I."/>
            <person name="Ito T."/>
            <person name="Fujiyama A."/>
            <person name="Inagaki F."/>
            <person name="Takami H."/>
        </authorList>
    </citation>
    <scope>NUCLEOTIDE SEQUENCE</scope>
    <source>
        <strain evidence="1">Expedition CK06-06</strain>
    </source>
</reference>
<comment type="caution">
    <text evidence="1">The sequence shown here is derived from an EMBL/GenBank/DDBJ whole genome shotgun (WGS) entry which is preliminary data.</text>
</comment>
<gene>
    <name evidence="1" type="ORF">S03H2_09832</name>
</gene>
<protein>
    <submittedName>
        <fullName evidence="1">Uncharacterized protein</fullName>
    </submittedName>
</protein>